<accession>A0ABV8B930</accession>
<dbReference type="GO" id="GO:0016746">
    <property type="term" value="F:acyltransferase activity"/>
    <property type="evidence" value="ECO:0007669"/>
    <property type="project" value="UniProtKB-KW"/>
</dbReference>
<evidence type="ECO:0000256" key="1">
    <source>
        <dbReference type="ARBA" id="ARBA00022679"/>
    </source>
</evidence>
<keyword evidence="1 4" id="KW-0808">Transferase</keyword>
<dbReference type="RefSeq" id="WP_377918218.1">
    <property type="nucleotide sequence ID" value="NZ_JBHRZT010000072.1"/>
</dbReference>
<evidence type="ECO:0000259" key="3">
    <source>
        <dbReference type="PROSITE" id="PS51186"/>
    </source>
</evidence>
<dbReference type="EMBL" id="JBHRZT010000072">
    <property type="protein sequence ID" value="MFC3885829.1"/>
    <property type="molecule type" value="Genomic_DNA"/>
</dbReference>
<dbReference type="Proteomes" id="UP001595752">
    <property type="component" value="Unassembled WGS sequence"/>
</dbReference>
<protein>
    <submittedName>
        <fullName evidence="4">GNAT family N-acetyltransferase</fullName>
        <ecNumber evidence="4">2.3.-.-</ecNumber>
    </submittedName>
</protein>
<proteinExistence type="predicted"/>
<dbReference type="CDD" id="cd04301">
    <property type="entry name" value="NAT_SF"/>
    <property type="match status" value="1"/>
</dbReference>
<evidence type="ECO:0000313" key="4">
    <source>
        <dbReference type="EMBL" id="MFC3885829.1"/>
    </source>
</evidence>
<reference evidence="5" key="1">
    <citation type="journal article" date="2019" name="Int. J. Syst. Evol. Microbiol.">
        <title>The Global Catalogue of Microorganisms (GCM) 10K type strain sequencing project: providing services to taxonomists for standard genome sequencing and annotation.</title>
        <authorList>
            <consortium name="The Broad Institute Genomics Platform"/>
            <consortium name="The Broad Institute Genome Sequencing Center for Infectious Disease"/>
            <person name="Wu L."/>
            <person name="Ma J."/>
        </authorList>
    </citation>
    <scope>NUCLEOTIDE SEQUENCE [LARGE SCALE GENOMIC DNA]</scope>
    <source>
        <strain evidence="5">CCUG 61889</strain>
    </source>
</reference>
<organism evidence="4 5">
    <name type="scientific">Bacillus songklensis</name>
    <dbReference type="NCBI Taxonomy" id="1069116"/>
    <lineage>
        <taxon>Bacteria</taxon>
        <taxon>Bacillati</taxon>
        <taxon>Bacillota</taxon>
        <taxon>Bacilli</taxon>
        <taxon>Bacillales</taxon>
        <taxon>Bacillaceae</taxon>
        <taxon>Bacillus</taxon>
    </lineage>
</organism>
<gene>
    <name evidence="4" type="ORF">ACFOU2_21080</name>
</gene>
<dbReference type="SUPFAM" id="SSF55729">
    <property type="entry name" value="Acyl-CoA N-acyltransferases (Nat)"/>
    <property type="match status" value="1"/>
</dbReference>
<dbReference type="InterPro" id="IPR016181">
    <property type="entry name" value="Acyl_CoA_acyltransferase"/>
</dbReference>
<dbReference type="PANTHER" id="PTHR43072">
    <property type="entry name" value="N-ACETYLTRANSFERASE"/>
    <property type="match status" value="1"/>
</dbReference>
<sequence length="161" mass="18502">MNIRKAKQEDLPVLVSIYNQAILNTTATFDFTPVSIEDRQSWFDEHKGRFPLIVAEEGNIVMGYASLSRYHSKEAYNRTVEISIYIDERHQGKGVGKQLLAHIIELGKTLGYHVIIACITKGNNTSVKLHEQYGFIKCGEMREVGFKFNSWQDVLYYQLIL</sequence>
<dbReference type="PROSITE" id="PS51186">
    <property type="entry name" value="GNAT"/>
    <property type="match status" value="1"/>
</dbReference>
<keyword evidence="5" id="KW-1185">Reference proteome</keyword>
<dbReference type="PANTHER" id="PTHR43072:SF23">
    <property type="entry name" value="UPF0039 PROTEIN C11D3.02C"/>
    <property type="match status" value="1"/>
</dbReference>
<evidence type="ECO:0000256" key="2">
    <source>
        <dbReference type="ARBA" id="ARBA00023315"/>
    </source>
</evidence>
<dbReference type="Gene3D" id="3.40.630.30">
    <property type="match status" value="1"/>
</dbReference>
<keyword evidence="2 4" id="KW-0012">Acyltransferase</keyword>
<dbReference type="Pfam" id="PF13420">
    <property type="entry name" value="Acetyltransf_4"/>
    <property type="match status" value="1"/>
</dbReference>
<evidence type="ECO:0000313" key="5">
    <source>
        <dbReference type="Proteomes" id="UP001595752"/>
    </source>
</evidence>
<feature type="domain" description="N-acetyltransferase" evidence="3">
    <location>
        <begin position="1"/>
        <end position="161"/>
    </location>
</feature>
<dbReference type="InterPro" id="IPR000182">
    <property type="entry name" value="GNAT_dom"/>
</dbReference>
<name>A0ABV8B930_9BACI</name>
<dbReference type="EC" id="2.3.-.-" evidence="4"/>
<comment type="caution">
    <text evidence="4">The sequence shown here is derived from an EMBL/GenBank/DDBJ whole genome shotgun (WGS) entry which is preliminary data.</text>
</comment>